<keyword evidence="4" id="KW-0677">Repeat</keyword>
<feature type="region of interest" description="Disordered" evidence="8">
    <location>
        <begin position="1"/>
        <end position="87"/>
    </location>
</feature>
<gene>
    <name evidence="10" type="primary">HMGB1P1_1</name>
    <name evidence="10" type="ORF">P7K49_014869</name>
</gene>
<evidence type="ECO:0000256" key="1">
    <source>
        <dbReference type="ARBA" id="ARBA00004286"/>
    </source>
</evidence>
<dbReference type="InterPro" id="IPR009071">
    <property type="entry name" value="HMG_box_dom"/>
</dbReference>
<keyword evidence="5 7" id="KW-0238">DNA-binding</keyword>
<feature type="compositionally biased region" description="Low complexity" evidence="8">
    <location>
        <begin position="58"/>
        <end position="69"/>
    </location>
</feature>
<dbReference type="Gene3D" id="1.10.30.10">
    <property type="entry name" value="High mobility group box domain"/>
    <property type="match status" value="1"/>
</dbReference>
<evidence type="ECO:0000256" key="4">
    <source>
        <dbReference type="ARBA" id="ARBA00022737"/>
    </source>
</evidence>
<accession>A0ABQ9V843</accession>
<dbReference type="Proteomes" id="UP001266305">
    <property type="component" value="Unassembled WGS sequence"/>
</dbReference>
<evidence type="ECO:0000313" key="10">
    <source>
        <dbReference type="EMBL" id="KAK2105355.1"/>
    </source>
</evidence>
<dbReference type="InterPro" id="IPR036910">
    <property type="entry name" value="HMG_box_dom_sf"/>
</dbReference>
<dbReference type="PROSITE" id="PS50118">
    <property type="entry name" value="HMG_BOX_2"/>
    <property type="match status" value="1"/>
</dbReference>
<dbReference type="EMBL" id="JASSZA010000007">
    <property type="protein sequence ID" value="KAK2105355.1"/>
    <property type="molecule type" value="Genomic_DNA"/>
</dbReference>
<organism evidence="10 11">
    <name type="scientific">Saguinus oedipus</name>
    <name type="common">Cotton-top tamarin</name>
    <name type="synonym">Oedipomidas oedipus</name>
    <dbReference type="NCBI Taxonomy" id="9490"/>
    <lineage>
        <taxon>Eukaryota</taxon>
        <taxon>Metazoa</taxon>
        <taxon>Chordata</taxon>
        <taxon>Craniata</taxon>
        <taxon>Vertebrata</taxon>
        <taxon>Euteleostomi</taxon>
        <taxon>Mammalia</taxon>
        <taxon>Eutheria</taxon>
        <taxon>Euarchontoglires</taxon>
        <taxon>Primates</taxon>
        <taxon>Haplorrhini</taxon>
        <taxon>Platyrrhini</taxon>
        <taxon>Cebidae</taxon>
        <taxon>Callitrichinae</taxon>
        <taxon>Saguinus</taxon>
    </lineage>
</organism>
<dbReference type="InterPro" id="IPR050342">
    <property type="entry name" value="HMGB"/>
</dbReference>
<keyword evidence="3" id="KW-0158">Chromosome</keyword>
<evidence type="ECO:0000259" key="9">
    <source>
        <dbReference type="PROSITE" id="PS50118"/>
    </source>
</evidence>
<evidence type="ECO:0000256" key="2">
    <source>
        <dbReference type="ARBA" id="ARBA00008774"/>
    </source>
</evidence>
<feature type="DNA-binding region" description="HMG box" evidence="7">
    <location>
        <begin position="1"/>
        <end position="60"/>
    </location>
</feature>
<keyword evidence="6 7" id="KW-0539">Nucleus</keyword>
<sequence length="87" mass="9617">MHPRVLHPKIKGEHPGLSIGDVAEKPGATWRNTAADDTQPYEKRPAKLKENHEKDSAAYRAKGKPAAAKQGVVKAENARKRRGERRG</sequence>
<name>A0ABQ9V843_SAGOE</name>
<evidence type="ECO:0000256" key="6">
    <source>
        <dbReference type="ARBA" id="ARBA00023242"/>
    </source>
</evidence>
<dbReference type="Pfam" id="PF00505">
    <property type="entry name" value="HMG_box"/>
    <property type="match status" value="1"/>
</dbReference>
<evidence type="ECO:0000256" key="3">
    <source>
        <dbReference type="ARBA" id="ARBA00022454"/>
    </source>
</evidence>
<proteinExistence type="inferred from homology"/>
<dbReference type="PRINTS" id="PR00886">
    <property type="entry name" value="HIGHMOBLTY12"/>
</dbReference>
<keyword evidence="11" id="KW-1185">Reference proteome</keyword>
<dbReference type="SMART" id="SM00398">
    <property type="entry name" value="HMG"/>
    <property type="match status" value="1"/>
</dbReference>
<reference evidence="10 11" key="1">
    <citation type="submission" date="2023-05" db="EMBL/GenBank/DDBJ databases">
        <title>B98-5 Cell Line De Novo Hybrid Assembly: An Optical Mapping Approach.</title>
        <authorList>
            <person name="Kananen K."/>
            <person name="Auerbach J.A."/>
            <person name="Kautto E."/>
            <person name="Blachly J.S."/>
        </authorList>
    </citation>
    <scope>NUCLEOTIDE SEQUENCE [LARGE SCALE GENOMIC DNA]</scope>
    <source>
        <strain evidence="10">B95-8</strain>
        <tissue evidence="10">Cell line</tissue>
    </source>
</reference>
<comment type="subcellular location">
    <subcellularLocation>
        <location evidence="1">Chromosome</location>
    </subcellularLocation>
</comment>
<dbReference type="PANTHER" id="PTHR48112:SF12">
    <property type="entry name" value="HIGH MOBILITY GROUP PROTEIN B1-LIKE 1-RELATED"/>
    <property type="match status" value="1"/>
</dbReference>
<evidence type="ECO:0000256" key="7">
    <source>
        <dbReference type="PROSITE-ProRule" id="PRU00267"/>
    </source>
</evidence>
<comment type="caution">
    <text evidence="10">The sequence shown here is derived from an EMBL/GenBank/DDBJ whole genome shotgun (WGS) entry which is preliminary data.</text>
</comment>
<feature type="domain" description="HMG box" evidence="9">
    <location>
        <begin position="1"/>
        <end position="60"/>
    </location>
</feature>
<evidence type="ECO:0000256" key="8">
    <source>
        <dbReference type="SAM" id="MobiDB-lite"/>
    </source>
</evidence>
<dbReference type="PANTHER" id="PTHR48112">
    <property type="entry name" value="HIGH MOBILITY GROUP PROTEIN DSP1"/>
    <property type="match status" value="1"/>
</dbReference>
<feature type="compositionally biased region" description="Basic and acidic residues" evidence="8">
    <location>
        <begin position="40"/>
        <end position="57"/>
    </location>
</feature>
<comment type="similarity">
    <text evidence="2">Belongs to the HMGB family.</text>
</comment>
<protein>
    <submittedName>
        <fullName evidence="10">High mobility group protein B1-like 1</fullName>
    </submittedName>
</protein>
<evidence type="ECO:0000256" key="5">
    <source>
        <dbReference type="ARBA" id="ARBA00023125"/>
    </source>
</evidence>
<dbReference type="SUPFAM" id="SSF47095">
    <property type="entry name" value="HMG-box"/>
    <property type="match status" value="1"/>
</dbReference>
<evidence type="ECO:0000313" key="11">
    <source>
        <dbReference type="Proteomes" id="UP001266305"/>
    </source>
</evidence>